<proteinExistence type="predicted"/>
<protein>
    <submittedName>
        <fullName evidence="2">Predicted Fe-Mo cluster-binding protein, NifX family</fullName>
    </submittedName>
</protein>
<dbReference type="SUPFAM" id="SSF53146">
    <property type="entry name" value="Nitrogenase accessory factor-like"/>
    <property type="match status" value="1"/>
</dbReference>
<dbReference type="PANTHER" id="PTHR42983">
    <property type="entry name" value="DINITROGENASE IRON-MOLYBDENUM COFACTOR PROTEIN-RELATED"/>
    <property type="match status" value="1"/>
</dbReference>
<dbReference type="AlphaFoldDB" id="A0A0S7C363"/>
<dbReference type="InterPro" id="IPR003731">
    <property type="entry name" value="Di-Nase_FeMo-co_biosynth"/>
</dbReference>
<gene>
    <name evidence="2" type="ORF">TBC1_111804</name>
</gene>
<dbReference type="Proteomes" id="UP000053091">
    <property type="component" value="Unassembled WGS sequence"/>
</dbReference>
<dbReference type="Pfam" id="PF02579">
    <property type="entry name" value="Nitro_FeMo-Co"/>
    <property type="match status" value="1"/>
</dbReference>
<dbReference type="PANTHER" id="PTHR42983:SF1">
    <property type="entry name" value="IRON-MOLYBDENUM PROTEIN"/>
    <property type="match status" value="1"/>
</dbReference>
<dbReference type="OrthoDB" id="9807451at2"/>
<evidence type="ECO:0000313" key="3">
    <source>
        <dbReference type="Proteomes" id="UP000053091"/>
    </source>
</evidence>
<dbReference type="Gene3D" id="3.30.420.130">
    <property type="entry name" value="Dinitrogenase iron-molybdenum cofactor biosynthesis domain"/>
    <property type="match status" value="1"/>
</dbReference>
<dbReference type="InterPro" id="IPR036105">
    <property type="entry name" value="DiNase_FeMo-co_biosyn_sf"/>
</dbReference>
<dbReference type="EMBL" id="DF968182">
    <property type="protein sequence ID" value="GAP43648.1"/>
    <property type="molecule type" value="Genomic_DNA"/>
</dbReference>
<evidence type="ECO:0000313" key="2">
    <source>
        <dbReference type="EMBL" id="GAP43648.1"/>
    </source>
</evidence>
<dbReference type="STRING" id="1678841.TBC1_111804"/>
<feature type="domain" description="Dinitrogenase iron-molybdenum cofactor biosynthesis" evidence="1">
    <location>
        <begin position="13"/>
        <end position="106"/>
    </location>
</feature>
<name>A0A0S7C363_9BACT</name>
<accession>A0A0S7C363</accession>
<keyword evidence="3" id="KW-1185">Reference proteome</keyword>
<sequence length="112" mass="12172">MKIAFTASGTSWESKVDPRFGRAEFLVIYDEASGTLSSIDNSSVKNEAHGAGTATAQKIFEINPDVLITGNGPGDHAATALRHSKMKILVNAHDMTLKQAYEQYQKGLLNEF</sequence>
<evidence type="ECO:0000259" key="1">
    <source>
        <dbReference type="Pfam" id="PF02579"/>
    </source>
</evidence>
<organism evidence="2">
    <name type="scientific">Lentimicrobium saccharophilum</name>
    <dbReference type="NCBI Taxonomy" id="1678841"/>
    <lineage>
        <taxon>Bacteria</taxon>
        <taxon>Pseudomonadati</taxon>
        <taxon>Bacteroidota</taxon>
        <taxon>Bacteroidia</taxon>
        <taxon>Bacteroidales</taxon>
        <taxon>Lentimicrobiaceae</taxon>
        <taxon>Lentimicrobium</taxon>
    </lineage>
</organism>
<dbReference type="RefSeq" id="WP_062041097.1">
    <property type="nucleotide sequence ID" value="NZ_DF968182.1"/>
</dbReference>
<reference evidence="2" key="1">
    <citation type="journal article" date="2015" name="Genome Announc.">
        <title>Draft Genome Sequence of Bacteroidales Strain TBC1, a Novel Isolate from a Methanogenic Wastewater Treatment System.</title>
        <authorList>
            <person name="Tourlousse D.M."/>
            <person name="Matsuura N."/>
            <person name="Sun L."/>
            <person name="Toyonaga M."/>
            <person name="Kuroda K."/>
            <person name="Ohashi A."/>
            <person name="Cruz R."/>
            <person name="Yamaguchi T."/>
            <person name="Sekiguchi Y."/>
        </authorList>
    </citation>
    <scope>NUCLEOTIDE SEQUENCE [LARGE SCALE GENOMIC DNA]</scope>
    <source>
        <strain evidence="2">TBC1</strain>
    </source>
</reference>